<organism evidence="5 6">
    <name type="scientific">Flavobacterium caeni</name>
    <dbReference type="NCBI Taxonomy" id="490189"/>
    <lineage>
        <taxon>Bacteria</taxon>
        <taxon>Pseudomonadati</taxon>
        <taxon>Bacteroidota</taxon>
        <taxon>Flavobacteriia</taxon>
        <taxon>Flavobacteriales</taxon>
        <taxon>Flavobacteriaceae</taxon>
        <taxon>Flavobacterium</taxon>
    </lineage>
</organism>
<comment type="similarity">
    <text evidence="1">Belongs to the ribosome association toxin RatA family.</text>
</comment>
<sequence length="269" mass="29707">MKTKQPTEKERLARKSHSKLDHSGTDPNRYGGYYSEEEARQLAGIKDRTATRSLIPGVDANIGFIERALMVAAGSYLLYNALSGKEKKVAQSIAAGGMLARGISGYCPVYDLTSDHGGKLKSSSINIRSSVVIDKPVDEVYAFWRKLENLPTFMNHLESVKPIDKITSEWKIKGPAGIGSLAWKAHILMDEPNKVLSWHSLPDAKISNSGKVSFVDLGDKTEVDLTLSYRAPMGVAGQQAAKWLNPWFDKMVARDFANLKSHLENNKNT</sequence>
<dbReference type="PANTHER" id="PTHR33824:SF7">
    <property type="entry name" value="POLYKETIDE CYCLASE_DEHYDRASE AND LIPID TRANSPORT SUPERFAMILY PROTEIN"/>
    <property type="match status" value="1"/>
</dbReference>
<protein>
    <submittedName>
        <fullName evidence="5">Uncharacterized membrane protein</fullName>
    </submittedName>
</protein>
<dbReference type="SUPFAM" id="SSF55961">
    <property type="entry name" value="Bet v1-like"/>
    <property type="match status" value="1"/>
</dbReference>
<evidence type="ECO:0000256" key="1">
    <source>
        <dbReference type="ARBA" id="ARBA00008918"/>
    </source>
</evidence>
<dbReference type="InterPro" id="IPR023393">
    <property type="entry name" value="START-like_dom_sf"/>
</dbReference>
<dbReference type="Pfam" id="PF03364">
    <property type="entry name" value="Polyketide_cyc"/>
    <property type="match status" value="1"/>
</dbReference>
<feature type="compositionally biased region" description="Basic and acidic residues" evidence="2">
    <location>
        <begin position="1"/>
        <end position="24"/>
    </location>
</feature>
<accession>A0A1G5CZC5</accession>
<dbReference type="PANTHER" id="PTHR33824">
    <property type="entry name" value="POLYKETIDE CYCLASE/DEHYDRASE AND LIPID TRANSPORT SUPERFAMILY PROTEIN"/>
    <property type="match status" value="1"/>
</dbReference>
<dbReference type="AlphaFoldDB" id="A0A1G5CZC5"/>
<keyword evidence="6" id="KW-1185">Reference proteome</keyword>
<dbReference type="EMBL" id="FMVF01000003">
    <property type="protein sequence ID" value="SCY07939.1"/>
    <property type="molecule type" value="Genomic_DNA"/>
</dbReference>
<evidence type="ECO:0000313" key="6">
    <source>
        <dbReference type="Proteomes" id="UP000199354"/>
    </source>
</evidence>
<dbReference type="RefSeq" id="WP_091141051.1">
    <property type="nucleotide sequence ID" value="NZ_FMVF01000003.1"/>
</dbReference>
<dbReference type="Proteomes" id="UP000199354">
    <property type="component" value="Unassembled WGS sequence"/>
</dbReference>
<feature type="region of interest" description="Disordered" evidence="2">
    <location>
        <begin position="1"/>
        <end position="33"/>
    </location>
</feature>
<reference evidence="5 6" key="1">
    <citation type="submission" date="2016-10" db="EMBL/GenBank/DDBJ databases">
        <authorList>
            <person name="de Groot N.N."/>
        </authorList>
    </citation>
    <scope>NUCLEOTIDE SEQUENCE [LARGE SCALE GENOMIC DNA]</scope>
    <source>
        <strain evidence="5 6">CGMCC 1.7031</strain>
    </source>
</reference>
<dbReference type="InterPro" id="IPR047137">
    <property type="entry name" value="ORF3"/>
</dbReference>
<dbReference type="Gene3D" id="3.30.530.20">
    <property type="match status" value="1"/>
</dbReference>
<name>A0A1G5CZC5_9FLAO</name>
<feature type="domain" description="Coenzyme Q-binding protein COQ10 START" evidence="3">
    <location>
        <begin position="133"/>
        <end position="233"/>
    </location>
</feature>
<gene>
    <name evidence="5" type="ORF">SAMN02927903_00695</name>
</gene>
<dbReference type="CDD" id="cd07817">
    <property type="entry name" value="SRPBCC_8"/>
    <property type="match status" value="1"/>
</dbReference>
<feature type="domain" description="Inner membrane protein YgaP-like transmembrane" evidence="4">
    <location>
        <begin position="60"/>
        <end position="112"/>
    </location>
</feature>
<evidence type="ECO:0000259" key="3">
    <source>
        <dbReference type="Pfam" id="PF03364"/>
    </source>
</evidence>
<dbReference type="InterPro" id="IPR021309">
    <property type="entry name" value="YgaP-like_TM"/>
</dbReference>
<evidence type="ECO:0000313" key="5">
    <source>
        <dbReference type="EMBL" id="SCY07939.1"/>
    </source>
</evidence>
<dbReference type="InterPro" id="IPR005031">
    <property type="entry name" value="COQ10_START"/>
</dbReference>
<evidence type="ECO:0000256" key="2">
    <source>
        <dbReference type="SAM" id="MobiDB-lite"/>
    </source>
</evidence>
<proteinExistence type="inferred from homology"/>
<evidence type="ECO:0000259" key="4">
    <source>
        <dbReference type="Pfam" id="PF11127"/>
    </source>
</evidence>
<dbReference type="Pfam" id="PF11127">
    <property type="entry name" value="YgaP-like_TM"/>
    <property type="match status" value="1"/>
</dbReference>
<dbReference type="OrthoDB" id="9797595at2"/>
<dbReference type="STRING" id="490189.SAMN02927903_00695"/>